<dbReference type="EMBL" id="ML978183">
    <property type="protein sequence ID" value="KAF2031122.1"/>
    <property type="molecule type" value="Genomic_DNA"/>
</dbReference>
<sequence>MRNQNNMWHWILSPDSVKLNRPWSHVLLFPARSPNTAISVRSISKKLDEVSALLSAMMYTHSNYVALDDDFAALCSILILGQRTAISDRYVCRFFEVIHVYRNHRCPDTLSCAPLNTVHNKFVFLALDVALVVVVVSDLENKMKDCRCSCFLDLVWLASIPTKQINVRYMTFAPFLDANVLQEGECLAPSL</sequence>
<comment type="caution">
    <text evidence="1">The sequence shown here is derived from an EMBL/GenBank/DDBJ whole genome shotgun (WGS) entry which is preliminary data.</text>
</comment>
<proteinExistence type="predicted"/>
<organism evidence="1 2">
    <name type="scientific">Setomelanomma holmii</name>
    <dbReference type="NCBI Taxonomy" id="210430"/>
    <lineage>
        <taxon>Eukaryota</taxon>
        <taxon>Fungi</taxon>
        <taxon>Dikarya</taxon>
        <taxon>Ascomycota</taxon>
        <taxon>Pezizomycotina</taxon>
        <taxon>Dothideomycetes</taxon>
        <taxon>Pleosporomycetidae</taxon>
        <taxon>Pleosporales</taxon>
        <taxon>Pleosporineae</taxon>
        <taxon>Phaeosphaeriaceae</taxon>
        <taxon>Setomelanomma</taxon>
    </lineage>
</organism>
<gene>
    <name evidence="1" type="ORF">EK21DRAFT_88263</name>
</gene>
<reference evidence="1" key="1">
    <citation type="journal article" date="2020" name="Stud. Mycol.">
        <title>101 Dothideomycetes genomes: a test case for predicting lifestyles and emergence of pathogens.</title>
        <authorList>
            <person name="Haridas S."/>
            <person name="Albert R."/>
            <person name="Binder M."/>
            <person name="Bloem J."/>
            <person name="Labutti K."/>
            <person name="Salamov A."/>
            <person name="Andreopoulos B."/>
            <person name="Baker S."/>
            <person name="Barry K."/>
            <person name="Bills G."/>
            <person name="Bluhm B."/>
            <person name="Cannon C."/>
            <person name="Castanera R."/>
            <person name="Culley D."/>
            <person name="Daum C."/>
            <person name="Ezra D."/>
            <person name="Gonzalez J."/>
            <person name="Henrissat B."/>
            <person name="Kuo A."/>
            <person name="Liang C."/>
            <person name="Lipzen A."/>
            <person name="Lutzoni F."/>
            <person name="Magnuson J."/>
            <person name="Mondo S."/>
            <person name="Nolan M."/>
            <person name="Ohm R."/>
            <person name="Pangilinan J."/>
            <person name="Park H.-J."/>
            <person name="Ramirez L."/>
            <person name="Alfaro M."/>
            <person name="Sun H."/>
            <person name="Tritt A."/>
            <person name="Yoshinaga Y."/>
            <person name="Zwiers L.-H."/>
            <person name="Turgeon B."/>
            <person name="Goodwin S."/>
            <person name="Spatafora J."/>
            <person name="Crous P."/>
            <person name="Grigoriev I."/>
        </authorList>
    </citation>
    <scope>NUCLEOTIDE SEQUENCE</scope>
    <source>
        <strain evidence="1">CBS 110217</strain>
    </source>
</reference>
<keyword evidence="2" id="KW-1185">Reference proteome</keyword>
<accession>A0A9P4HBN7</accession>
<dbReference type="Proteomes" id="UP000799777">
    <property type="component" value="Unassembled WGS sequence"/>
</dbReference>
<name>A0A9P4HBN7_9PLEO</name>
<evidence type="ECO:0000313" key="2">
    <source>
        <dbReference type="Proteomes" id="UP000799777"/>
    </source>
</evidence>
<protein>
    <submittedName>
        <fullName evidence="1">Uncharacterized protein</fullName>
    </submittedName>
</protein>
<dbReference type="AlphaFoldDB" id="A0A9P4HBN7"/>
<evidence type="ECO:0000313" key="1">
    <source>
        <dbReference type="EMBL" id="KAF2031122.1"/>
    </source>
</evidence>